<comment type="caution">
    <text evidence="1">The sequence shown here is derived from an EMBL/GenBank/DDBJ whole genome shotgun (WGS) entry which is preliminary data.</text>
</comment>
<dbReference type="Proteomes" id="UP000178406">
    <property type="component" value="Unassembled WGS sequence"/>
</dbReference>
<organism evidence="1 2">
    <name type="scientific">Candidatus Giovannonibacteria bacterium RIFCSPHIGHO2_02_FULL_46_20</name>
    <dbReference type="NCBI Taxonomy" id="1798338"/>
    <lineage>
        <taxon>Bacteria</taxon>
        <taxon>Candidatus Giovannoniibacteriota</taxon>
    </lineage>
</organism>
<gene>
    <name evidence="1" type="ORF">A3J56_00755</name>
</gene>
<accession>A0A1F5WFQ2</accession>
<proteinExistence type="predicted"/>
<protein>
    <submittedName>
        <fullName evidence="1">Uncharacterized protein</fullName>
    </submittedName>
</protein>
<reference evidence="1 2" key="1">
    <citation type="journal article" date="2016" name="Nat. Commun.">
        <title>Thousands of microbial genomes shed light on interconnected biogeochemical processes in an aquifer system.</title>
        <authorList>
            <person name="Anantharaman K."/>
            <person name="Brown C.T."/>
            <person name="Hug L.A."/>
            <person name="Sharon I."/>
            <person name="Castelle C.J."/>
            <person name="Probst A.J."/>
            <person name="Thomas B.C."/>
            <person name="Singh A."/>
            <person name="Wilkins M.J."/>
            <person name="Karaoz U."/>
            <person name="Brodie E.L."/>
            <person name="Williams K.H."/>
            <person name="Hubbard S.S."/>
            <person name="Banfield J.F."/>
        </authorList>
    </citation>
    <scope>NUCLEOTIDE SEQUENCE [LARGE SCALE GENOMIC DNA]</scope>
</reference>
<evidence type="ECO:0000313" key="2">
    <source>
        <dbReference type="Proteomes" id="UP000178406"/>
    </source>
</evidence>
<dbReference type="AlphaFoldDB" id="A0A1F5WFQ2"/>
<sequence>MVARMDELNKADTRVLDELIEEKRKRHNVGCRVLELLKPCLGRDHKYQKIDGDEIEEFMGSVIKETEWCKICGSLRYTSQRHMDGRFFDFRVIKTVESEHLNIVKKISSGA</sequence>
<name>A0A1F5WFQ2_9BACT</name>
<evidence type="ECO:0000313" key="1">
    <source>
        <dbReference type="EMBL" id="OGF74456.1"/>
    </source>
</evidence>
<dbReference type="EMBL" id="MFHQ01000017">
    <property type="protein sequence ID" value="OGF74456.1"/>
    <property type="molecule type" value="Genomic_DNA"/>
</dbReference>